<reference evidence="3" key="1">
    <citation type="submission" date="2025-08" db="UniProtKB">
        <authorList>
            <consortium name="RefSeq"/>
        </authorList>
    </citation>
    <scope>IDENTIFICATION</scope>
    <source>
        <tissue evidence="3">Tentacle</tissue>
    </source>
</reference>
<feature type="transmembrane region" description="Helical" evidence="1">
    <location>
        <begin position="14"/>
        <end position="31"/>
    </location>
</feature>
<gene>
    <name evidence="3" type="primary">LOC116289553</name>
</gene>
<sequence length="147" mass="16917">MSSLDHREQTMRHVPYFVACFLIFMTFVKAFPSQCKDDKFFDHVKQIYLPCSECENQQFECEICCSARKPELVDASISSSNAPRPSLKEKTDKAKYQILNLFLQSFIITMVICSLLVLFYVAYKVTQERQAAAECPQGNHFHNADAI</sequence>
<dbReference type="RefSeq" id="XP_031552362.1">
    <property type="nucleotide sequence ID" value="XM_031696502.1"/>
</dbReference>
<keyword evidence="1" id="KW-1133">Transmembrane helix</keyword>
<dbReference type="Proteomes" id="UP000515163">
    <property type="component" value="Unplaced"/>
</dbReference>
<dbReference type="InParanoid" id="A0A6P8HIA6"/>
<feature type="transmembrane region" description="Helical" evidence="1">
    <location>
        <begin position="98"/>
        <end position="123"/>
    </location>
</feature>
<dbReference type="AlphaFoldDB" id="A0A6P8HIA6"/>
<proteinExistence type="predicted"/>
<keyword evidence="1" id="KW-0812">Transmembrane</keyword>
<keyword evidence="1" id="KW-0472">Membrane</keyword>
<dbReference type="KEGG" id="aten:116289553"/>
<dbReference type="OrthoDB" id="10271983at2759"/>
<dbReference type="GeneID" id="116289553"/>
<keyword evidence="2" id="KW-1185">Reference proteome</keyword>
<evidence type="ECO:0000256" key="1">
    <source>
        <dbReference type="SAM" id="Phobius"/>
    </source>
</evidence>
<accession>A0A6P8HIA6</accession>
<protein>
    <submittedName>
        <fullName evidence="3">Uncharacterized protein LOC116289553</fullName>
    </submittedName>
</protein>
<name>A0A6P8HIA6_ACTTE</name>
<evidence type="ECO:0000313" key="2">
    <source>
        <dbReference type="Proteomes" id="UP000515163"/>
    </source>
</evidence>
<organism evidence="2 3">
    <name type="scientific">Actinia tenebrosa</name>
    <name type="common">Australian red waratah sea anemone</name>
    <dbReference type="NCBI Taxonomy" id="6105"/>
    <lineage>
        <taxon>Eukaryota</taxon>
        <taxon>Metazoa</taxon>
        <taxon>Cnidaria</taxon>
        <taxon>Anthozoa</taxon>
        <taxon>Hexacorallia</taxon>
        <taxon>Actiniaria</taxon>
        <taxon>Actiniidae</taxon>
        <taxon>Actinia</taxon>
    </lineage>
</organism>
<evidence type="ECO:0000313" key="3">
    <source>
        <dbReference type="RefSeq" id="XP_031552362.1"/>
    </source>
</evidence>